<name>A0A7M4EQ92_CROPO</name>
<protein>
    <submittedName>
        <fullName evidence="2">Uncharacterized protein</fullName>
    </submittedName>
</protein>
<evidence type="ECO:0000313" key="2">
    <source>
        <dbReference type="Ensembl" id="ENSCPRP00005013220.1"/>
    </source>
</evidence>
<dbReference type="Ensembl" id="ENSCPRT00005015537.1">
    <property type="protein sequence ID" value="ENSCPRP00005013220.1"/>
    <property type="gene ID" value="ENSCPRG00005009353.1"/>
</dbReference>
<proteinExistence type="predicted"/>
<dbReference type="Proteomes" id="UP000594220">
    <property type="component" value="Unplaced"/>
</dbReference>
<evidence type="ECO:0000256" key="1">
    <source>
        <dbReference type="SAM" id="Phobius"/>
    </source>
</evidence>
<feature type="transmembrane region" description="Helical" evidence="1">
    <location>
        <begin position="82"/>
        <end position="104"/>
    </location>
</feature>
<accession>A0A7M4EQ92</accession>
<dbReference type="AlphaFoldDB" id="A0A7M4EQ92"/>
<reference evidence="2" key="1">
    <citation type="submission" date="2025-08" db="UniProtKB">
        <authorList>
            <consortium name="Ensembl"/>
        </authorList>
    </citation>
    <scope>IDENTIFICATION</scope>
</reference>
<keyword evidence="1" id="KW-0812">Transmembrane</keyword>
<sequence length="105" mass="12277">MDTAAGWHCCKEEKCPTGIQVLWQNCLLAVPGCYKSGGQHFHRFHRHQGWKGPWEIIESSPLPEGQEVSWGHRIPRHSRMWAFLHVVTHISLISDVFCICRFWIR</sequence>
<evidence type="ECO:0000313" key="3">
    <source>
        <dbReference type="Proteomes" id="UP000594220"/>
    </source>
</evidence>
<keyword evidence="1" id="KW-0472">Membrane</keyword>
<keyword evidence="1" id="KW-1133">Transmembrane helix</keyword>
<reference evidence="2" key="2">
    <citation type="submission" date="2025-09" db="UniProtKB">
        <authorList>
            <consortium name="Ensembl"/>
        </authorList>
    </citation>
    <scope>IDENTIFICATION</scope>
</reference>
<organism evidence="2 3">
    <name type="scientific">Crocodylus porosus</name>
    <name type="common">Saltwater crocodile</name>
    <name type="synonym">Estuarine crocodile</name>
    <dbReference type="NCBI Taxonomy" id="8502"/>
    <lineage>
        <taxon>Eukaryota</taxon>
        <taxon>Metazoa</taxon>
        <taxon>Chordata</taxon>
        <taxon>Craniata</taxon>
        <taxon>Vertebrata</taxon>
        <taxon>Euteleostomi</taxon>
        <taxon>Archelosauria</taxon>
        <taxon>Archosauria</taxon>
        <taxon>Crocodylia</taxon>
        <taxon>Longirostres</taxon>
        <taxon>Crocodylidae</taxon>
        <taxon>Crocodylus</taxon>
    </lineage>
</organism>
<keyword evidence="3" id="KW-1185">Reference proteome</keyword>